<accession>A0A444HCS5</accession>
<evidence type="ECO:0008006" key="4">
    <source>
        <dbReference type="Google" id="ProtNLM"/>
    </source>
</evidence>
<evidence type="ECO:0000256" key="1">
    <source>
        <dbReference type="SAM" id="SignalP"/>
    </source>
</evidence>
<reference evidence="2 3" key="1">
    <citation type="submission" date="2019-01" db="EMBL/GenBank/DDBJ databases">
        <title>Flavobacterium sp. nov.,isolated from freshwater.</title>
        <authorList>
            <person name="Zhang R."/>
            <person name="Du Z.-J."/>
        </authorList>
    </citation>
    <scope>NUCLEOTIDE SEQUENCE [LARGE SCALE GENOMIC DNA]</scope>
    <source>
        <strain evidence="2 3">1E403</strain>
    </source>
</reference>
<keyword evidence="3" id="KW-1185">Reference proteome</keyword>
<dbReference type="EMBL" id="SBII01000003">
    <property type="protein sequence ID" value="RWX01570.1"/>
    <property type="molecule type" value="Genomic_DNA"/>
</dbReference>
<dbReference type="AlphaFoldDB" id="A0A444HCS5"/>
<feature type="chain" id="PRO_5019395136" description="Carboxypeptidase-like regulatory domain-containing protein" evidence="1">
    <location>
        <begin position="21"/>
        <end position="153"/>
    </location>
</feature>
<dbReference type="InterPro" id="IPR008969">
    <property type="entry name" value="CarboxyPept-like_regulatory"/>
</dbReference>
<dbReference type="RefSeq" id="WP_128389107.1">
    <property type="nucleotide sequence ID" value="NZ_SBII01000003.1"/>
</dbReference>
<comment type="caution">
    <text evidence="2">The sequence shown here is derived from an EMBL/GenBank/DDBJ whole genome shotgun (WGS) entry which is preliminary data.</text>
</comment>
<dbReference type="Proteomes" id="UP000287527">
    <property type="component" value="Unassembled WGS sequence"/>
</dbReference>
<evidence type="ECO:0000313" key="3">
    <source>
        <dbReference type="Proteomes" id="UP000287527"/>
    </source>
</evidence>
<sequence>MKKNLIIFFALFFSTCSLYSQNRTINGKVISEFFETMPGVSIIINDTIKIGETDLNGVFKIDLPVYAKKILFKSLGLDPTIVKLIDKCDEVEVVMMLTATYDFITLKKADRLRMKRFKKLPSLHKEAFKQALFNTNKACYSQEFISYYSNDWN</sequence>
<dbReference type="SUPFAM" id="SSF49464">
    <property type="entry name" value="Carboxypeptidase regulatory domain-like"/>
    <property type="match status" value="1"/>
</dbReference>
<name>A0A444HCS5_9FLAO</name>
<keyword evidence="1" id="KW-0732">Signal</keyword>
<organism evidence="2 3">
    <name type="scientific">Flavobacterium cerinum</name>
    <dbReference type="NCBI Taxonomy" id="2502784"/>
    <lineage>
        <taxon>Bacteria</taxon>
        <taxon>Pseudomonadati</taxon>
        <taxon>Bacteroidota</taxon>
        <taxon>Flavobacteriia</taxon>
        <taxon>Flavobacteriales</taxon>
        <taxon>Flavobacteriaceae</taxon>
        <taxon>Flavobacterium</taxon>
    </lineage>
</organism>
<protein>
    <recommendedName>
        <fullName evidence="4">Carboxypeptidase-like regulatory domain-containing protein</fullName>
    </recommendedName>
</protein>
<gene>
    <name evidence="2" type="ORF">EPI11_06365</name>
</gene>
<dbReference type="OrthoDB" id="668629at2"/>
<proteinExistence type="predicted"/>
<evidence type="ECO:0000313" key="2">
    <source>
        <dbReference type="EMBL" id="RWX01570.1"/>
    </source>
</evidence>
<feature type="signal peptide" evidence="1">
    <location>
        <begin position="1"/>
        <end position="20"/>
    </location>
</feature>